<dbReference type="InterPro" id="IPR038005">
    <property type="entry name" value="RX-like_CC"/>
</dbReference>
<gene>
    <name evidence="5" type="ORF">HUJ06_002041</name>
</gene>
<dbReference type="InterPro" id="IPR041118">
    <property type="entry name" value="Rx_N"/>
</dbReference>
<evidence type="ECO:0000256" key="2">
    <source>
        <dbReference type="ARBA" id="ARBA00022741"/>
    </source>
</evidence>
<dbReference type="PANTHER" id="PTHR19338">
    <property type="entry name" value="TRANSLOCASE OF INNER MITOCHONDRIAL MEMBRANE 13 HOMOLOG"/>
    <property type="match status" value="1"/>
</dbReference>
<evidence type="ECO:0000313" key="5">
    <source>
        <dbReference type="EMBL" id="DAD43811.1"/>
    </source>
</evidence>
<comment type="caution">
    <text evidence="5">The sequence shown here is derived from an EMBL/GenBank/DDBJ whole genome shotgun (WGS) entry which is preliminary data.</text>
</comment>
<dbReference type="Gene3D" id="1.20.5.4130">
    <property type="match status" value="1"/>
</dbReference>
<reference evidence="5 6" key="1">
    <citation type="journal article" date="2020" name="Mol. Biol. Evol.">
        <title>Distinct Expression and Methylation Patterns for Genes with Different Fates following a Single Whole-Genome Duplication in Flowering Plants.</title>
        <authorList>
            <person name="Shi T."/>
            <person name="Rahmani R.S."/>
            <person name="Gugger P.F."/>
            <person name="Wang M."/>
            <person name="Li H."/>
            <person name="Zhang Y."/>
            <person name="Li Z."/>
            <person name="Wang Q."/>
            <person name="Van de Peer Y."/>
            <person name="Marchal K."/>
            <person name="Chen J."/>
        </authorList>
    </citation>
    <scope>NUCLEOTIDE SEQUENCE [LARGE SCALE GENOMIC DNA]</scope>
    <source>
        <tissue evidence="5">Leaf</tissue>
    </source>
</reference>
<dbReference type="Proteomes" id="UP000607653">
    <property type="component" value="Unassembled WGS sequence"/>
</dbReference>
<keyword evidence="2" id="KW-0547">Nucleotide-binding</keyword>
<keyword evidence="3" id="KW-0611">Plant defense</keyword>
<organism evidence="5 6">
    <name type="scientific">Nelumbo nucifera</name>
    <name type="common">Sacred lotus</name>
    <dbReference type="NCBI Taxonomy" id="4432"/>
    <lineage>
        <taxon>Eukaryota</taxon>
        <taxon>Viridiplantae</taxon>
        <taxon>Streptophyta</taxon>
        <taxon>Embryophyta</taxon>
        <taxon>Tracheophyta</taxon>
        <taxon>Spermatophyta</taxon>
        <taxon>Magnoliopsida</taxon>
        <taxon>Proteales</taxon>
        <taxon>Nelumbonaceae</taxon>
        <taxon>Nelumbo</taxon>
    </lineage>
</organism>
<keyword evidence="1" id="KW-0677">Repeat</keyword>
<accession>A0A822ZJN0</accession>
<evidence type="ECO:0000259" key="4">
    <source>
        <dbReference type="Pfam" id="PF18052"/>
    </source>
</evidence>
<dbReference type="GO" id="GO:0000166">
    <property type="term" value="F:nucleotide binding"/>
    <property type="evidence" value="ECO:0007669"/>
    <property type="project" value="UniProtKB-KW"/>
</dbReference>
<dbReference type="Pfam" id="PF18052">
    <property type="entry name" value="Rx_N"/>
    <property type="match status" value="1"/>
</dbReference>
<dbReference type="EMBL" id="DUZY01000006">
    <property type="protein sequence ID" value="DAD43811.1"/>
    <property type="molecule type" value="Genomic_DNA"/>
</dbReference>
<feature type="domain" description="Disease resistance N-terminal" evidence="4">
    <location>
        <begin position="9"/>
        <end position="84"/>
    </location>
</feature>
<keyword evidence="6" id="KW-1185">Reference proteome</keyword>
<sequence length="84" mass="9925">MVNLIVFPIISLAIEKLGELLVQEASFLSDMRDEVKGLQSELEWMRCFLKDAEARQQKDERICNWVREIRDVAYEVEDVIDTYM</sequence>
<evidence type="ECO:0000256" key="1">
    <source>
        <dbReference type="ARBA" id="ARBA00022737"/>
    </source>
</evidence>
<dbReference type="AlphaFoldDB" id="A0A822ZJN0"/>
<dbReference type="CDD" id="cd14798">
    <property type="entry name" value="RX-CC_like"/>
    <property type="match status" value="1"/>
</dbReference>
<protein>
    <recommendedName>
        <fullName evidence="4">Disease resistance N-terminal domain-containing protein</fullName>
    </recommendedName>
</protein>
<dbReference type="PANTHER" id="PTHR19338:SF66">
    <property type="entry name" value="NB-ARC DOMAIN-CONTAINING PROTEIN"/>
    <property type="match status" value="1"/>
</dbReference>
<name>A0A822ZJN0_NELNU</name>
<proteinExistence type="predicted"/>
<evidence type="ECO:0000256" key="3">
    <source>
        <dbReference type="ARBA" id="ARBA00022821"/>
    </source>
</evidence>
<evidence type="ECO:0000313" key="6">
    <source>
        <dbReference type="Proteomes" id="UP000607653"/>
    </source>
</evidence>
<dbReference type="GO" id="GO:0006952">
    <property type="term" value="P:defense response"/>
    <property type="evidence" value="ECO:0007669"/>
    <property type="project" value="UniProtKB-KW"/>
</dbReference>